<reference evidence="5 6" key="1">
    <citation type="submission" date="2018-07" db="EMBL/GenBank/DDBJ databases">
        <title>Genomic Encyclopedia of Type Strains, Phase III (KMG-III): the genomes of soil and plant-associated and newly described type strains.</title>
        <authorList>
            <person name="Whitman W."/>
        </authorList>
    </citation>
    <scope>NUCLEOTIDE SEQUENCE [LARGE SCALE GENOMIC DNA]</scope>
    <source>
        <strain evidence="5 6">CECT 8575</strain>
    </source>
</reference>
<dbReference type="InterPro" id="IPR052169">
    <property type="entry name" value="CW_Biosynth-Accessory"/>
</dbReference>
<feature type="domain" description="Capsule synthesis protein CapA" evidence="4">
    <location>
        <begin position="61"/>
        <end position="305"/>
    </location>
</feature>
<evidence type="ECO:0000256" key="3">
    <source>
        <dbReference type="SAM" id="SignalP"/>
    </source>
</evidence>
<dbReference type="Pfam" id="PF09587">
    <property type="entry name" value="PGA_cap"/>
    <property type="match status" value="1"/>
</dbReference>
<name>A0A368VV43_9ACTN</name>
<comment type="caution">
    <text evidence="5">The sequence shown here is derived from an EMBL/GenBank/DDBJ whole genome shotgun (WGS) entry which is preliminary data.</text>
</comment>
<keyword evidence="6" id="KW-1185">Reference proteome</keyword>
<feature type="signal peptide" evidence="3">
    <location>
        <begin position="1"/>
        <end position="32"/>
    </location>
</feature>
<evidence type="ECO:0000313" key="6">
    <source>
        <dbReference type="Proteomes" id="UP000253495"/>
    </source>
</evidence>
<evidence type="ECO:0000256" key="2">
    <source>
        <dbReference type="SAM" id="MobiDB-lite"/>
    </source>
</evidence>
<dbReference type="Proteomes" id="UP000253495">
    <property type="component" value="Unassembled WGS sequence"/>
</dbReference>
<dbReference type="SUPFAM" id="SSF56300">
    <property type="entry name" value="Metallo-dependent phosphatases"/>
    <property type="match status" value="1"/>
</dbReference>
<feature type="chain" id="PRO_5039612432" evidence="3">
    <location>
        <begin position="33"/>
        <end position="384"/>
    </location>
</feature>
<organism evidence="5 6">
    <name type="scientific">Halopolyspora algeriensis</name>
    <dbReference type="NCBI Taxonomy" id="1500506"/>
    <lineage>
        <taxon>Bacteria</taxon>
        <taxon>Bacillati</taxon>
        <taxon>Actinomycetota</taxon>
        <taxon>Actinomycetes</taxon>
        <taxon>Actinomycetes incertae sedis</taxon>
        <taxon>Halopolyspora</taxon>
    </lineage>
</organism>
<dbReference type="InterPro" id="IPR019079">
    <property type="entry name" value="Capsule_synth_CapA"/>
</dbReference>
<evidence type="ECO:0000256" key="1">
    <source>
        <dbReference type="ARBA" id="ARBA00005662"/>
    </source>
</evidence>
<protein>
    <submittedName>
        <fullName evidence="5">Poly-gamma-glutamate synthesis protein (Capsule biosynthesis protein)</fullName>
    </submittedName>
</protein>
<sequence length="384" mass="41315">MAESITGRAGWKVMSVAAAAALILVGCSPPPADTVAGADGPQAAPAPATETGEDSRPEPVRVMFTGDMLPNDELLAQAKRNAGGRGYDFMPMLEDMAPIISAADWAVCQQETPISADNSTISTYPQFSAPHQLARAESAIGYDACSTASNHSADYGATGIRSTLEALDRYGIRHTGTARSRAEARESTIYEVKGARIGHLAYTYGLNGLPEPEPWSVDLIDAEQIRADARRLDRAGAEIVTVSLHWGTSKRKQPSEYQQRVADAVLRSPHIDLIVGHHAHVVQPIEQRADGQWVLYGLGNFLAQQDVSASDPNPPHRDGMIAEVTFTPTSGGDWRIDRVGYIPTFYDASRGRVVVAPPFSRKRTTKTVTSMGADVVERTPAEPN</sequence>
<evidence type="ECO:0000313" key="5">
    <source>
        <dbReference type="EMBL" id="RCW45765.1"/>
    </source>
</evidence>
<dbReference type="InterPro" id="IPR029052">
    <property type="entry name" value="Metallo-depent_PP-like"/>
</dbReference>
<dbReference type="AlphaFoldDB" id="A0A368VV43"/>
<dbReference type="CDD" id="cd07381">
    <property type="entry name" value="MPP_CapA"/>
    <property type="match status" value="1"/>
</dbReference>
<comment type="similarity">
    <text evidence="1">Belongs to the CapA family.</text>
</comment>
<gene>
    <name evidence="5" type="ORF">DFQ14_10266</name>
</gene>
<dbReference type="SMART" id="SM00854">
    <property type="entry name" value="PGA_cap"/>
    <property type="match status" value="1"/>
</dbReference>
<evidence type="ECO:0000259" key="4">
    <source>
        <dbReference type="SMART" id="SM00854"/>
    </source>
</evidence>
<dbReference type="PANTHER" id="PTHR33393:SF13">
    <property type="entry name" value="PGA BIOSYNTHESIS PROTEIN CAPA"/>
    <property type="match status" value="1"/>
</dbReference>
<feature type="region of interest" description="Disordered" evidence="2">
    <location>
        <begin position="34"/>
        <end position="58"/>
    </location>
</feature>
<dbReference type="EMBL" id="QPJC01000002">
    <property type="protein sequence ID" value="RCW45765.1"/>
    <property type="molecule type" value="Genomic_DNA"/>
</dbReference>
<feature type="compositionally biased region" description="Low complexity" evidence="2">
    <location>
        <begin position="36"/>
        <end position="48"/>
    </location>
</feature>
<dbReference type="RefSeq" id="WP_114451649.1">
    <property type="nucleotide sequence ID" value="NZ_QPJC01000002.1"/>
</dbReference>
<proteinExistence type="inferred from homology"/>
<dbReference type="PANTHER" id="PTHR33393">
    <property type="entry name" value="POLYGLUTAMINE SYNTHESIS ACCESSORY PROTEIN RV0574C-RELATED"/>
    <property type="match status" value="1"/>
</dbReference>
<dbReference type="Gene3D" id="3.60.21.10">
    <property type="match status" value="1"/>
</dbReference>
<accession>A0A368VV43</accession>
<dbReference type="OrthoDB" id="9810718at2"/>
<keyword evidence="3" id="KW-0732">Signal</keyword>